<proteinExistence type="predicted"/>
<gene>
    <name evidence="2" type="ORF">MAG551_02029</name>
</gene>
<evidence type="ECO:0000313" key="2">
    <source>
        <dbReference type="EMBL" id="MBS1258965.1"/>
    </source>
</evidence>
<name>A0A941W3U4_9BACT</name>
<feature type="compositionally biased region" description="Basic and acidic residues" evidence="1">
    <location>
        <begin position="1"/>
        <end position="20"/>
    </location>
</feature>
<dbReference type="Proteomes" id="UP000722750">
    <property type="component" value="Unassembled WGS sequence"/>
</dbReference>
<evidence type="ECO:0000256" key="1">
    <source>
        <dbReference type="SAM" id="MobiDB-lite"/>
    </source>
</evidence>
<organism evidence="2 3">
    <name type="scientific">Candidatus Scalindua arabica</name>
    <dbReference type="NCBI Taxonomy" id="1127984"/>
    <lineage>
        <taxon>Bacteria</taxon>
        <taxon>Pseudomonadati</taxon>
        <taxon>Planctomycetota</taxon>
        <taxon>Candidatus Brocadiia</taxon>
        <taxon>Candidatus Brocadiales</taxon>
        <taxon>Candidatus Scalinduaceae</taxon>
        <taxon>Candidatus Scalindua</taxon>
    </lineage>
</organism>
<dbReference type="EMBL" id="JAANXD010000077">
    <property type="protein sequence ID" value="MBS1258965.1"/>
    <property type="molecule type" value="Genomic_DNA"/>
</dbReference>
<feature type="compositionally biased region" description="Polar residues" evidence="1">
    <location>
        <begin position="26"/>
        <end position="37"/>
    </location>
</feature>
<comment type="caution">
    <text evidence="2">The sequence shown here is derived from an EMBL/GenBank/DDBJ whole genome shotgun (WGS) entry which is preliminary data.</text>
</comment>
<sequence length="59" mass="6443">MSEEGKQSKKEIPLKEEYQPIEKGYQPTQGNIDTSKPPQGGSGVASDTSTESNETDEKK</sequence>
<dbReference type="AlphaFoldDB" id="A0A941W3U4"/>
<protein>
    <submittedName>
        <fullName evidence="2">Uncharacterized protein</fullName>
    </submittedName>
</protein>
<reference evidence="2" key="1">
    <citation type="journal article" date="2021" name="ISME J.">
        <title>Fine-scale metabolic discontinuity in a stratified prokaryote microbiome of a Red Sea deep halocline.</title>
        <authorList>
            <person name="Michoud G."/>
            <person name="Ngugi D.K."/>
            <person name="Barozzi A."/>
            <person name="Merlino G."/>
            <person name="Calleja M.L."/>
            <person name="Delgado-Huertas A."/>
            <person name="Moran X.A.G."/>
            <person name="Daffonchio D."/>
        </authorList>
    </citation>
    <scope>NUCLEOTIDE SEQUENCE</scope>
    <source>
        <strain evidence="2">SuakinDeep_MAG55_1</strain>
    </source>
</reference>
<evidence type="ECO:0000313" key="3">
    <source>
        <dbReference type="Proteomes" id="UP000722750"/>
    </source>
</evidence>
<accession>A0A941W3U4</accession>
<feature type="region of interest" description="Disordered" evidence="1">
    <location>
        <begin position="1"/>
        <end position="59"/>
    </location>
</feature>